<gene>
    <name evidence="1" type="ORF">Pr1d_53560</name>
</gene>
<reference evidence="1 2" key="1">
    <citation type="submission" date="2019-08" db="EMBL/GenBank/DDBJ databases">
        <title>Deep-cultivation of Planctomycetes and their phenomic and genomic characterization uncovers novel biology.</title>
        <authorList>
            <person name="Wiegand S."/>
            <person name="Jogler M."/>
            <person name="Boedeker C."/>
            <person name="Pinto D."/>
            <person name="Vollmers J."/>
            <person name="Rivas-Marin E."/>
            <person name="Kohn T."/>
            <person name="Peeters S.H."/>
            <person name="Heuer A."/>
            <person name="Rast P."/>
            <person name="Oberbeckmann S."/>
            <person name="Bunk B."/>
            <person name="Jeske O."/>
            <person name="Meyerdierks A."/>
            <person name="Storesund J.E."/>
            <person name="Kallscheuer N."/>
            <person name="Luecker S."/>
            <person name="Lage O.M."/>
            <person name="Pohl T."/>
            <person name="Merkel B.J."/>
            <person name="Hornburger P."/>
            <person name="Mueller R.-W."/>
            <person name="Bruemmer F."/>
            <person name="Labrenz M."/>
            <person name="Spormann A.M."/>
            <person name="Op den Camp H."/>
            <person name="Overmann J."/>
            <person name="Amann R."/>
            <person name="Jetten M.S.M."/>
            <person name="Mascher T."/>
            <person name="Medema M.H."/>
            <person name="Devos D.P."/>
            <person name="Kaster A.-K."/>
            <person name="Ovreas L."/>
            <person name="Rohde M."/>
            <person name="Galperin M.Y."/>
            <person name="Jogler C."/>
        </authorList>
    </citation>
    <scope>NUCLEOTIDE SEQUENCE [LARGE SCALE GENOMIC DNA]</scope>
    <source>
        <strain evidence="1 2">Pr1d</strain>
    </source>
</reference>
<evidence type="ECO:0000313" key="1">
    <source>
        <dbReference type="EMBL" id="QEG38008.1"/>
    </source>
</evidence>
<dbReference type="KEGG" id="bgok:Pr1d_53560"/>
<dbReference type="AlphaFoldDB" id="A0A5B9QG56"/>
<evidence type="ECO:0000313" key="2">
    <source>
        <dbReference type="Proteomes" id="UP000323917"/>
    </source>
</evidence>
<name>A0A5B9QG56_9BACT</name>
<sequence>MICRFICVAAPHAYPDVINYTLDNVRLADSTHRPGSFSWTFSIGDFEGGVGAFTALGIPWRPGGTLPTLEDPGMVLTIENNQIEISVDGNFHDYGLDSSLKFVQPISSMQSSLIDLSRSLFECCGNGFKDQPFQSGRIIPSTFHVGDFDVDSDANGSDFLKWQRGEVFSPLAA</sequence>
<dbReference type="Proteomes" id="UP000323917">
    <property type="component" value="Chromosome"/>
</dbReference>
<proteinExistence type="predicted"/>
<accession>A0A5B9QG56</accession>
<organism evidence="1 2">
    <name type="scientific">Bythopirellula goksoeyrii</name>
    <dbReference type="NCBI Taxonomy" id="1400387"/>
    <lineage>
        <taxon>Bacteria</taxon>
        <taxon>Pseudomonadati</taxon>
        <taxon>Planctomycetota</taxon>
        <taxon>Planctomycetia</taxon>
        <taxon>Pirellulales</taxon>
        <taxon>Lacipirellulaceae</taxon>
        <taxon>Bythopirellula</taxon>
    </lineage>
</organism>
<dbReference type="EMBL" id="CP042913">
    <property type="protein sequence ID" value="QEG38008.1"/>
    <property type="molecule type" value="Genomic_DNA"/>
</dbReference>
<protein>
    <submittedName>
        <fullName evidence="1">Uncharacterized protein</fullName>
    </submittedName>
</protein>
<keyword evidence="2" id="KW-1185">Reference proteome</keyword>